<evidence type="ECO:0000256" key="2">
    <source>
        <dbReference type="ARBA" id="ARBA00005678"/>
    </source>
</evidence>
<dbReference type="VEuPathDB" id="GiardiaDB:GL50803_0014341"/>
<evidence type="ECO:0000256" key="4">
    <source>
        <dbReference type="ARBA" id="ARBA00022701"/>
    </source>
</evidence>
<dbReference type="PANTHER" id="PTHR37027:SF2">
    <property type="entry name" value="CHROMOSOME UNDETERMINED SCAFFOLD_148, WHOLE GENOME SHOTGUN SEQUENCE"/>
    <property type="match status" value="1"/>
</dbReference>
<sequence>MLLLSKVVGCSSKTKFGLMSAIRSQSPVQTRIRSLADKLNGMQSGLHDANRREHLEAKALELSERVVRSEQKEQQQFLLIKEKLKDFQGALKIEQEARLAVEDQLGKQIAALEQKLKMEIGINVRSRLDEEQAFNTRLTEHVKATYAAVEQQNEIREQQNASQVSQLASSLQAVATKIDECRASREREIAKLQQTFTSELQALTEQIAAEEKQRQEMEAGLYSALEEACKKLQDKIARERDAREKTHESILNLLDDVCGKVEQYV</sequence>
<evidence type="ECO:0000256" key="3">
    <source>
        <dbReference type="ARBA" id="ARBA00022490"/>
    </source>
</evidence>
<accession>V6TS95</accession>
<dbReference type="GO" id="GO:0005200">
    <property type="term" value="F:structural constituent of cytoskeleton"/>
    <property type="evidence" value="ECO:0007669"/>
    <property type="project" value="InterPro"/>
</dbReference>
<evidence type="ECO:0000313" key="9">
    <source>
        <dbReference type="Proteomes" id="UP000018040"/>
    </source>
</evidence>
<dbReference type="VEuPathDB" id="GiardiaDB:GL50581_905"/>
<keyword evidence="4" id="KW-0493">Microtubule</keyword>
<keyword evidence="3" id="KW-0963">Cytoplasm</keyword>
<dbReference type="AlphaFoldDB" id="V6TS95"/>
<dbReference type="Proteomes" id="UP000018040">
    <property type="component" value="Unassembled WGS sequence"/>
</dbReference>
<reference evidence="8 9" key="2">
    <citation type="journal article" date="2013" name="Genome Biol. Evol.">
        <title>Genome sequencing of Giardia lamblia genotypes A2 and B isolates (DH and GS) and comparative analysis with the genomes of genotypes A1 and E (WB and Pig).</title>
        <authorList>
            <person name="Adam R.D."/>
            <person name="Dahlstrom E.W."/>
            <person name="Martens C.A."/>
            <person name="Bruno D.P."/>
            <person name="Barbian K.D."/>
            <person name="Ricklefs S.M."/>
            <person name="Hernandez M.M."/>
            <person name="Narla N.P."/>
            <person name="Patel R.B."/>
            <person name="Porcella S.F."/>
            <person name="Nash T.E."/>
        </authorList>
    </citation>
    <scope>NUCLEOTIDE SEQUENCE [LARGE SCALE GENOMIC DNA]</scope>
    <source>
        <strain evidence="8 9">GS</strain>
    </source>
</reference>
<comment type="caution">
    <text evidence="8">The sequence shown here is derived from an EMBL/GenBank/DDBJ whole genome shotgun (WGS) entry which is preliminary data.</text>
</comment>
<evidence type="ECO:0000256" key="1">
    <source>
        <dbReference type="ARBA" id="ARBA00004245"/>
    </source>
</evidence>
<comment type="similarity">
    <text evidence="2">Belongs to the SF-assemblin family.</text>
</comment>
<protein>
    <submittedName>
        <fullName evidence="8">Chromosome segregation ATPase</fullName>
    </submittedName>
</protein>
<reference evidence="9" key="1">
    <citation type="submission" date="2012-02" db="EMBL/GenBank/DDBJ databases">
        <title>Genome sequencing of Giardia lamblia Genotypes A2 and B isolates (DH and GS) and comparative analysis with the genomes of Genotypes A1 and E (WB and Pig).</title>
        <authorList>
            <person name="Adam R."/>
            <person name="Dahlstrom E."/>
            <person name="Martens C."/>
            <person name="Bruno D."/>
            <person name="Barbian K."/>
            <person name="Porcella S.F."/>
            <person name="Nash T."/>
        </authorList>
    </citation>
    <scope>NUCLEOTIDE SEQUENCE</scope>
    <source>
        <strain evidence="9">GS</strain>
    </source>
</reference>
<name>V6TS95_GIAIN</name>
<evidence type="ECO:0000256" key="6">
    <source>
        <dbReference type="ARBA" id="ARBA00023212"/>
    </source>
</evidence>
<gene>
    <name evidence="8" type="ORF">GSB_14341</name>
</gene>
<keyword evidence="5 7" id="KW-0175">Coiled coil</keyword>
<feature type="coiled-coil region" evidence="7">
    <location>
        <begin position="193"/>
        <end position="245"/>
    </location>
</feature>
<dbReference type="InterPro" id="IPR008374">
    <property type="entry name" value="SF_assemblin/giardin_b"/>
</dbReference>
<dbReference type="PANTHER" id="PTHR37027">
    <property type="entry name" value="KDE4"/>
    <property type="match status" value="1"/>
</dbReference>
<dbReference type="InterPro" id="IPR038835">
    <property type="entry name" value="Giardin_beta-like"/>
</dbReference>
<comment type="subcellular location">
    <subcellularLocation>
        <location evidence="1">Cytoplasm</location>
        <location evidence="1">Cytoskeleton</location>
    </subcellularLocation>
</comment>
<proteinExistence type="inferred from homology"/>
<dbReference type="VEuPathDB" id="GiardiaDB:DHA2_14341"/>
<evidence type="ECO:0000256" key="5">
    <source>
        <dbReference type="ARBA" id="ARBA00023054"/>
    </source>
</evidence>
<dbReference type="EMBL" id="AHHH01000141">
    <property type="protein sequence ID" value="ESU41192.1"/>
    <property type="molecule type" value="Genomic_DNA"/>
</dbReference>
<dbReference type="Pfam" id="PF06705">
    <property type="entry name" value="SF-assemblin"/>
    <property type="match status" value="1"/>
</dbReference>
<organism evidence="8 9">
    <name type="scientific">Giardia intestinalis</name>
    <name type="common">Giardia lamblia</name>
    <dbReference type="NCBI Taxonomy" id="5741"/>
    <lineage>
        <taxon>Eukaryota</taxon>
        <taxon>Metamonada</taxon>
        <taxon>Diplomonadida</taxon>
        <taxon>Hexamitidae</taxon>
        <taxon>Giardiinae</taxon>
        <taxon>Giardia</taxon>
    </lineage>
</organism>
<dbReference type="VEuPathDB" id="GiardiaDB:QR46_4046"/>
<evidence type="ECO:0000256" key="7">
    <source>
        <dbReference type="SAM" id="Coils"/>
    </source>
</evidence>
<keyword evidence="6" id="KW-0206">Cytoskeleton</keyword>
<dbReference type="OrthoDB" id="10254663at2759"/>
<dbReference type="GO" id="GO:0005874">
    <property type="term" value="C:microtubule"/>
    <property type="evidence" value="ECO:0007669"/>
    <property type="project" value="UniProtKB-KW"/>
</dbReference>
<evidence type="ECO:0000313" key="8">
    <source>
        <dbReference type="EMBL" id="ESU41192.1"/>
    </source>
</evidence>